<evidence type="ECO:0000313" key="1">
    <source>
        <dbReference type="EMBL" id="JAD98984.1"/>
    </source>
</evidence>
<reference evidence="1" key="1">
    <citation type="submission" date="2014-09" db="EMBL/GenBank/DDBJ databases">
        <authorList>
            <person name="Magalhaes I.L.F."/>
            <person name="Oliveira U."/>
            <person name="Santos F.R."/>
            <person name="Vidigal T.H.D.A."/>
            <person name="Brescovit A.D."/>
            <person name="Santos A.J."/>
        </authorList>
    </citation>
    <scope>NUCLEOTIDE SEQUENCE</scope>
    <source>
        <tissue evidence="1">Shoot tissue taken approximately 20 cm above the soil surface</tissue>
    </source>
</reference>
<name>A0A0A9EDY6_ARUDO</name>
<sequence length="18" mass="2161">MANTSLCRPVFLLQFFSW</sequence>
<protein>
    <submittedName>
        <fullName evidence="1">Uncharacterized protein</fullName>
    </submittedName>
</protein>
<dbReference type="EMBL" id="GBRH01198911">
    <property type="protein sequence ID" value="JAD98984.1"/>
    <property type="molecule type" value="Transcribed_RNA"/>
</dbReference>
<accession>A0A0A9EDY6</accession>
<dbReference type="AlphaFoldDB" id="A0A0A9EDY6"/>
<proteinExistence type="predicted"/>
<reference evidence="1" key="2">
    <citation type="journal article" date="2015" name="Data Brief">
        <title>Shoot transcriptome of the giant reed, Arundo donax.</title>
        <authorList>
            <person name="Barrero R.A."/>
            <person name="Guerrero F.D."/>
            <person name="Moolhuijzen P."/>
            <person name="Goolsby J.A."/>
            <person name="Tidwell J."/>
            <person name="Bellgard S.E."/>
            <person name="Bellgard M.I."/>
        </authorList>
    </citation>
    <scope>NUCLEOTIDE SEQUENCE</scope>
    <source>
        <tissue evidence="1">Shoot tissue taken approximately 20 cm above the soil surface</tissue>
    </source>
</reference>
<organism evidence="1">
    <name type="scientific">Arundo donax</name>
    <name type="common">Giant reed</name>
    <name type="synonym">Donax arundinaceus</name>
    <dbReference type="NCBI Taxonomy" id="35708"/>
    <lineage>
        <taxon>Eukaryota</taxon>
        <taxon>Viridiplantae</taxon>
        <taxon>Streptophyta</taxon>
        <taxon>Embryophyta</taxon>
        <taxon>Tracheophyta</taxon>
        <taxon>Spermatophyta</taxon>
        <taxon>Magnoliopsida</taxon>
        <taxon>Liliopsida</taxon>
        <taxon>Poales</taxon>
        <taxon>Poaceae</taxon>
        <taxon>PACMAD clade</taxon>
        <taxon>Arundinoideae</taxon>
        <taxon>Arundineae</taxon>
        <taxon>Arundo</taxon>
    </lineage>
</organism>